<dbReference type="EMBL" id="JAUEPU010000037">
    <property type="protein sequence ID" value="KAK0489689.1"/>
    <property type="molecule type" value="Genomic_DNA"/>
</dbReference>
<dbReference type="AlphaFoldDB" id="A0AA39UMX1"/>
<name>A0AA39UMX1_9AGAR</name>
<organism evidence="1 2">
    <name type="scientific">Armillaria luteobubalina</name>
    <dbReference type="NCBI Taxonomy" id="153913"/>
    <lineage>
        <taxon>Eukaryota</taxon>
        <taxon>Fungi</taxon>
        <taxon>Dikarya</taxon>
        <taxon>Basidiomycota</taxon>
        <taxon>Agaricomycotina</taxon>
        <taxon>Agaricomycetes</taxon>
        <taxon>Agaricomycetidae</taxon>
        <taxon>Agaricales</taxon>
        <taxon>Marasmiineae</taxon>
        <taxon>Physalacriaceae</taxon>
        <taxon>Armillaria</taxon>
    </lineage>
</organism>
<evidence type="ECO:0000313" key="1">
    <source>
        <dbReference type="EMBL" id="KAK0489689.1"/>
    </source>
</evidence>
<gene>
    <name evidence="1" type="ORF">EDD18DRAFT_1189017</name>
</gene>
<reference evidence="1" key="1">
    <citation type="submission" date="2023-06" db="EMBL/GenBank/DDBJ databases">
        <authorList>
            <consortium name="Lawrence Berkeley National Laboratory"/>
            <person name="Ahrendt S."/>
            <person name="Sahu N."/>
            <person name="Indic B."/>
            <person name="Wong-Bajracharya J."/>
            <person name="Merenyi Z."/>
            <person name="Ke H.-M."/>
            <person name="Monk M."/>
            <person name="Kocsube S."/>
            <person name="Drula E."/>
            <person name="Lipzen A."/>
            <person name="Balint B."/>
            <person name="Henrissat B."/>
            <person name="Andreopoulos B."/>
            <person name="Martin F.M."/>
            <person name="Harder C.B."/>
            <person name="Rigling D."/>
            <person name="Ford K.L."/>
            <person name="Foster G.D."/>
            <person name="Pangilinan J."/>
            <person name="Papanicolaou A."/>
            <person name="Barry K."/>
            <person name="LaButti K."/>
            <person name="Viragh M."/>
            <person name="Koriabine M."/>
            <person name="Yan M."/>
            <person name="Riley R."/>
            <person name="Champramary S."/>
            <person name="Plett K.L."/>
            <person name="Tsai I.J."/>
            <person name="Slot J."/>
            <person name="Sipos G."/>
            <person name="Plett J."/>
            <person name="Nagy L.G."/>
            <person name="Grigoriev I.V."/>
        </authorList>
    </citation>
    <scope>NUCLEOTIDE SEQUENCE</scope>
    <source>
        <strain evidence="1">HWK02</strain>
    </source>
</reference>
<dbReference type="PROSITE" id="PS51257">
    <property type="entry name" value="PROKAR_LIPOPROTEIN"/>
    <property type="match status" value="1"/>
</dbReference>
<protein>
    <submittedName>
        <fullName evidence="1">Uncharacterized protein</fullName>
    </submittedName>
</protein>
<comment type="caution">
    <text evidence="1">The sequence shown here is derived from an EMBL/GenBank/DDBJ whole genome shotgun (WGS) entry which is preliminary data.</text>
</comment>
<sequence length="151" mass="17276">MLGRHLVYAVVSSEVFSQRHDTVISAVGISACNSACWTTQTWTPLFSCTGRGRRKSPVRDVAWIIEEVDDRCNWERRSMGHVSRAKWSLPVDGQYVANEMVMVMQMDINKKPRFVADPGKELLRISDALERGDRWEGVHLIEIDRETATLR</sequence>
<dbReference type="Proteomes" id="UP001175228">
    <property type="component" value="Unassembled WGS sequence"/>
</dbReference>
<proteinExistence type="predicted"/>
<keyword evidence="2" id="KW-1185">Reference proteome</keyword>
<accession>A0AA39UMX1</accession>
<evidence type="ECO:0000313" key="2">
    <source>
        <dbReference type="Proteomes" id="UP001175228"/>
    </source>
</evidence>